<dbReference type="AlphaFoldDB" id="A0A433Q7I3"/>
<evidence type="ECO:0000313" key="1">
    <source>
        <dbReference type="EMBL" id="RUS25726.1"/>
    </source>
</evidence>
<evidence type="ECO:0008006" key="3">
    <source>
        <dbReference type="Google" id="ProtNLM"/>
    </source>
</evidence>
<name>A0A433Q7I3_9FUNG</name>
<dbReference type="Pfam" id="PF13233">
    <property type="entry name" value="Complex1_LYR_2"/>
    <property type="match status" value="1"/>
</dbReference>
<comment type="caution">
    <text evidence="1">The sequence shown here is derived from an EMBL/GenBank/DDBJ whole genome shotgun (WGS) entry which is preliminary data.</text>
</comment>
<sequence>MATPSSQQTLSTFRHILREVNIQFTKPSQNPLYKNELKQAYLRNRTATDPVALKGLHKDAEDVLNFLTSSRKHKELLALYNPGLMDQQRRIELSAKRVGLQLPVEYDSVVAAAEEASGDESPFAFAARRRVEKAFQRDGKEGGR</sequence>
<dbReference type="EMBL" id="RBNJ01012203">
    <property type="protein sequence ID" value="RUS25726.1"/>
    <property type="molecule type" value="Genomic_DNA"/>
</dbReference>
<dbReference type="PANTHER" id="PTHR28015">
    <property type="entry name" value="ATP SYNTHASE ASSEMBLY FACTOR FMC1, MITOCHONDRIAL"/>
    <property type="match status" value="1"/>
</dbReference>
<dbReference type="InterPro" id="IPR039196">
    <property type="entry name" value="Fmc1"/>
</dbReference>
<gene>
    <name evidence="1" type="ORF">BC938DRAFT_471747</name>
</gene>
<proteinExistence type="predicted"/>
<reference evidence="1 2" key="1">
    <citation type="journal article" date="2018" name="New Phytol.">
        <title>Phylogenomics of Endogonaceae and evolution of mycorrhizas within Mucoromycota.</title>
        <authorList>
            <person name="Chang Y."/>
            <person name="Desiro A."/>
            <person name="Na H."/>
            <person name="Sandor L."/>
            <person name="Lipzen A."/>
            <person name="Clum A."/>
            <person name="Barry K."/>
            <person name="Grigoriev I.V."/>
            <person name="Martin F.M."/>
            <person name="Stajich J.E."/>
            <person name="Smith M.E."/>
            <person name="Bonito G."/>
            <person name="Spatafora J.W."/>
        </authorList>
    </citation>
    <scope>NUCLEOTIDE SEQUENCE [LARGE SCALE GENOMIC DNA]</scope>
    <source>
        <strain evidence="1 2">AD002</strain>
    </source>
</reference>
<dbReference type="Proteomes" id="UP000274822">
    <property type="component" value="Unassembled WGS sequence"/>
</dbReference>
<dbReference type="GO" id="GO:0033615">
    <property type="term" value="P:mitochondrial proton-transporting ATP synthase complex assembly"/>
    <property type="evidence" value="ECO:0007669"/>
    <property type="project" value="InterPro"/>
</dbReference>
<accession>A0A433Q7I3</accession>
<organism evidence="1 2">
    <name type="scientific">Jimgerdemannia flammicorona</name>
    <dbReference type="NCBI Taxonomy" id="994334"/>
    <lineage>
        <taxon>Eukaryota</taxon>
        <taxon>Fungi</taxon>
        <taxon>Fungi incertae sedis</taxon>
        <taxon>Mucoromycota</taxon>
        <taxon>Mucoromycotina</taxon>
        <taxon>Endogonomycetes</taxon>
        <taxon>Endogonales</taxon>
        <taxon>Endogonaceae</taxon>
        <taxon>Jimgerdemannia</taxon>
    </lineage>
</organism>
<protein>
    <recommendedName>
        <fullName evidence="3">Complex 1 LYR protein</fullName>
    </recommendedName>
</protein>
<dbReference type="GO" id="GO:0005759">
    <property type="term" value="C:mitochondrial matrix"/>
    <property type="evidence" value="ECO:0007669"/>
    <property type="project" value="TreeGrafter"/>
</dbReference>
<dbReference type="PANTHER" id="PTHR28015:SF1">
    <property type="entry name" value="ATP SYNTHASE ASSEMBLY FACTOR FMC1, MITOCHONDRIAL"/>
    <property type="match status" value="1"/>
</dbReference>
<evidence type="ECO:0000313" key="2">
    <source>
        <dbReference type="Proteomes" id="UP000274822"/>
    </source>
</evidence>
<keyword evidence="2" id="KW-1185">Reference proteome</keyword>